<sequence length="99" mass="11345">MDAPFCCNFNILFPKFHALDTPSSAMSTASIMLFNDRSIHRNCSQSILTIPFEGWLLQDVEQQSLISKKHRHYENVHAVKDYGNPLKYGMLQVNICAKK</sequence>
<proteinExistence type="predicted"/>
<organism evidence="1 2">
    <name type="scientific">Solanum commersonii</name>
    <name type="common">Commerson's wild potato</name>
    <name type="synonym">Commerson's nightshade</name>
    <dbReference type="NCBI Taxonomy" id="4109"/>
    <lineage>
        <taxon>Eukaryota</taxon>
        <taxon>Viridiplantae</taxon>
        <taxon>Streptophyta</taxon>
        <taxon>Embryophyta</taxon>
        <taxon>Tracheophyta</taxon>
        <taxon>Spermatophyta</taxon>
        <taxon>Magnoliopsida</taxon>
        <taxon>eudicotyledons</taxon>
        <taxon>Gunneridae</taxon>
        <taxon>Pentapetalae</taxon>
        <taxon>asterids</taxon>
        <taxon>lamiids</taxon>
        <taxon>Solanales</taxon>
        <taxon>Solanaceae</taxon>
        <taxon>Solanoideae</taxon>
        <taxon>Solaneae</taxon>
        <taxon>Solanum</taxon>
    </lineage>
</organism>
<dbReference type="AlphaFoldDB" id="A0A9J5ZXG8"/>
<gene>
    <name evidence="1" type="ORF">H5410_016869</name>
</gene>
<evidence type="ECO:0000313" key="2">
    <source>
        <dbReference type="Proteomes" id="UP000824120"/>
    </source>
</evidence>
<comment type="caution">
    <text evidence="1">The sequence shown here is derived from an EMBL/GenBank/DDBJ whole genome shotgun (WGS) entry which is preliminary data.</text>
</comment>
<reference evidence="1 2" key="1">
    <citation type="submission" date="2020-09" db="EMBL/GenBank/DDBJ databases">
        <title>De no assembly of potato wild relative species, Solanum commersonii.</title>
        <authorList>
            <person name="Cho K."/>
        </authorList>
    </citation>
    <scope>NUCLEOTIDE SEQUENCE [LARGE SCALE GENOMIC DNA]</scope>
    <source>
        <strain evidence="1">LZ3.2</strain>
        <tissue evidence="1">Leaf</tissue>
    </source>
</reference>
<evidence type="ECO:0000313" key="1">
    <source>
        <dbReference type="EMBL" id="KAG5617045.1"/>
    </source>
</evidence>
<dbReference type="EMBL" id="JACXVP010000003">
    <property type="protein sequence ID" value="KAG5617045.1"/>
    <property type="molecule type" value="Genomic_DNA"/>
</dbReference>
<protein>
    <submittedName>
        <fullName evidence="1">Uncharacterized protein</fullName>
    </submittedName>
</protein>
<keyword evidence="2" id="KW-1185">Reference proteome</keyword>
<accession>A0A9J5ZXG8</accession>
<dbReference type="Proteomes" id="UP000824120">
    <property type="component" value="Chromosome 3"/>
</dbReference>
<dbReference type="OrthoDB" id="498011at2759"/>
<name>A0A9J5ZXG8_SOLCO</name>